<dbReference type="AlphaFoldDB" id="A0A438BT05"/>
<proteinExistence type="predicted"/>
<dbReference type="EMBL" id="QGNW01002630">
    <property type="protein sequence ID" value="RVW14087.1"/>
    <property type="molecule type" value="Genomic_DNA"/>
</dbReference>
<organism evidence="1 2">
    <name type="scientific">Vitis vinifera</name>
    <name type="common">Grape</name>
    <dbReference type="NCBI Taxonomy" id="29760"/>
    <lineage>
        <taxon>Eukaryota</taxon>
        <taxon>Viridiplantae</taxon>
        <taxon>Streptophyta</taxon>
        <taxon>Embryophyta</taxon>
        <taxon>Tracheophyta</taxon>
        <taxon>Spermatophyta</taxon>
        <taxon>Magnoliopsida</taxon>
        <taxon>eudicotyledons</taxon>
        <taxon>Gunneridae</taxon>
        <taxon>Pentapetalae</taxon>
        <taxon>rosids</taxon>
        <taxon>Vitales</taxon>
        <taxon>Vitaceae</taxon>
        <taxon>Viteae</taxon>
        <taxon>Vitis</taxon>
    </lineage>
</organism>
<reference evidence="1 2" key="1">
    <citation type="journal article" date="2018" name="PLoS Genet.">
        <title>Population sequencing reveals clonal diversity and ancestral inbreeding in the grapevine cultivar Chardonnay.</title>
        <authorList>
            <person name="Roach M.J."/>
            <person name="Johnson D.L."/>
            <person name="Bohlmann J."/>
            <person name="van Vuuren H.J."/>
            <person name="Jones S.J."/>
            <person name="Pretorius I.S."/>
            <person name="Schmidt S.A."/>
            <person name="Borneman A.R."/>
        </authorList>
    </citation>
    <scope>NUCLEOTIDE SEQUENCE [LARGE SCALE GENOMIC DNA]</scope>
    <source>
        <strain evidence="2">cv. Chardonnay</strain>
        <tissue evidence="1">Leaf</tissue>
    </source>
</reference>
<name>A0A438BT05_VITVI</name>
<dbReference type="Proteomes" id="UP000288805">
    <property type="component" value="Unassembled WGS sequence"/>
</dbReference>
<accession>A0A438BT05</accession>
<comment type="caution">
    <text evidence="1">The sequence shown here is derived from an EMBL/GenBank/DDBJ whole genome shotgun (WGS) entry which is preliminary data.</text>
</comment>
<gene>
    <name evidence="1" type="ORF">CK203_089291</name>
</gene>
<evidence type="ECO:0000313" key="1">
    <source>
        <dbReference type="EMBL" id="RVW14087.1"/>
    </source>
</evidence>
<sequence>MEEYTLDDPTQLLQAASDFGHHPGVHSDASAKAFLHRFPLPVIIKFSEFIQRSDC</sequence>
<protein>
    <submittedName>
        <fullName evidence="1">Uncharacterized protein</fullName>
    </submittedName>
</protein>
<evidence type="ECO:0000313" key="2">
    <source>
        <dbReference type="Proteomes" id="UP000288805"/>
    </source>
</evidence>